<dbReference type="InterPro" id="IPR029277">
    <property type="entry name" value="SVWC_dom"/>
</dbReference>
<dbReference type="AlphaFoldDB" id="A0A1Q3FQR7"/>
<reference evidence="5" key="1">
    <citation type="submission" date="2017-01" db="EMBL/GenBank/DDBJ databases">
        <title>A deep insight into the sialotranscriptome of adult male and female Cluex tarsalis mosquitoes.</title>
        <authorList>
            <person name="Ribeiro J.M."/>
            <person name="Moreira F."/>
            <person name="Bernard K.A."/>
            <person name="Calvo E."/>
        </authorList>
    </citation>
    <scope>NUCLEOTIDE SEQUENCE</scope>
    <source>
        <strain evidence="5">Kern County</strain>
        <tissue evidence="5">Salivary glands</tissue>
    </source>
</reference>
<evidence type="ECO:0000259" key="4">
    <source>
        <dbReference type="SMART" id="SM01318"/>
    </source>
</evidence>
<feature type="chain" id="PRO_5013224736" evidence="3">
    <location>
        <begin position="21"/>
        <end position="100"/>
    </location>
</feature>
<evidence type="ECO:0000256" key="2">
    <source>
        <dbReference type="ARBA" id="ARBA00022525"/>
    </source>
</evidence>
<feature type="signal peptide" evidence="3">
    <location>
        <begin position="1"/>
        <end position="20"/>
    </location>
</feature>
<evidence type="ECO:0000256" key="3">
    <source>
        <dbReference type="SAM" id="SignalP"/>
    </source>
</evidence>
<organism evidence="5">
    <name type="scientific">Culex tarsalis</name>
    <name type="common">Encephalitis mosquito</name>
    <dbReference type="NCBI Taxonomy" id="7177"/>
    <lineage>
        <taxon>Eukaryota</taxon>
        <taxon>Metazoa</taxon>
        <taxon>Ecdysozoa</taxon>
        <taxon>Arthropoda</taxon>
        <taxon>Hexapoda</taxon>
        <taxon>Insecta</taxon>
        <taxon>Pterygota</taxon>
        <taxon>Neoptera</taxon>
        <taxon>Endopterygota</taxon>
        <taxon>Diptera</taxon>
        <taxon>Nematocera</taxon>
        <taxon>Culicoidea</taxon>
        <taxon>Culicidae</taxon>
        <taxon>Culicinae</taxon>
        <taxon>Culicini</taxon>
        <taxon>Culex</taxon>
        <taxon>Culex</taxon>
    </lineage>
</organism>
<dbReference type="InterPro" id="IPR053308">
    <property type="entry name" value="Vago-like"/>
</dbReference>
<sequence length="100" mass="11027">MKLFLVLSLMICCLHQQITGYVSILPNAVHPDHPGKCYDPTSKTVVEKGSAVYQNCEKWSCSEDYFLQVMGCGLAVADGDCNLESDSSKQYPECCPKIVC</sequence>
<feature type="domain" description="Single" evidence="4">
    <location>
        <begin position="37"/>
        <end position="100"/>
    </location>
</feature>
<dbReference type="PANTHER" id="PTHR39957:SF1">
    <property type="entry name" value="AT09846P1-RELATED"/>
    <property type="match status" value="1"/>
</dbReference>
<protein>
    <submittedName>
        <fullName evidence="5">Putative conserved secreted protein</fullName>
    </submittedName>
</protein>
<dbReference type="SMART" id="SM01318">
    <property type="entry name" value="SVWC"/>
    <property type="match status" value="1"/>
</dbReference>
<keyword evidence="3" id="KW-0732">Signal</keyword>
<dbReference type="EMBL" id="GFDL01005095">
    <property type="protein sequence ID" value="JAV29950.1"/>
    <property type="molecule type" value="Transcribed_RNA"/>
</dbReference>
<evidence type="ECO:0000313" key="5">
    <source>
        <dbReference type="EMBL" id="JAV29950.1"/>
    </source>
</evidence>
<dbReference type="PANTHER" id="PTHR39957">
    <property type="entry name" value="AT09846P1-RELATED"/>
    <property type="match status" value="1"/>
</dbReference>
<name>A0A1Q3FQR7_CULTA</name>
<keyword evidence="2" id="KW-0964">Secreted</keyword>
<dbReference type="Pfam" id="PF15430">
    <property type="entry name" value="SVWC"/>
    <property type="match status" value="1"/>
</dbReference>
<comment type="subcellular location">
    <subcellularLocation>
        <location evidence="1">Secreted</location>
    </subcellularLocation>
</comment>
<dbReference type="GO" id="GO:0005576">
    <property type="term" value="C:extracellular region"/>
    <property type="evidence" value="ECO:0007669"/>
    <property type="project" value="UniProtKB-SubCell"/>
</dbReference>
<proteinExistence type="predicted"/>
<accession>A0A1Q3FQR7</accession>
<evidence type="ECO:0000256" key="1">
    <source>
        <dbReference type="ARBA" id="ARBA00004613"/>
    </source>
</evidence>